<dbReference type="InterPro" id="IPR013785">
    <property type="entry name" value="Aldolase_TIM"/>
</dbReference>
<comment type="caution">
    <text evidence="6">The sequence shown here is derived from an EMBL/GenBank/DDBJ whole genome shotgun (WGS) entry which is preliminary data.</text>
</comment>
<gene>
    <name evidence="6" type="ORF">GJB61_18380</name>
</gene>
<dbReference type="Proteomes" id="UP000463051">
    <property type="component" value="Unassembled WGS sequence"/>
</dbReference>
<evidence type="ECO:0000313" key="7">
    <source>
        <dbReference type="Proteomes" id="UP000463051"/>
    </source>
</evidence>
<proteinExistence type="predicted"/>
<dbReference type="InterPro" id="IPR004136">
    <property type="entry name" value="NMO"/>
</dbReference>
<keyword evidence="3" id="KW-0285">Flavoprotein</keyword>
<dbReference type="PANTHER" id="PTHR32332">
    <property type="entry name" value="2-NITROPROPANE DIOXYGENASE"/>
    <property type="match status" value="1"/>
</dbReference>
<evidence type="ECO:0000313" key="6">
    <source>
        <dbReference type="EMBL" id="MRN54949.1"/>
    </source>
</evidence>
<protein>
    <recommendedName>
        <fullName evidence="2">Probable nitronate monooxygenase</fullName>
    </recommendedName>
</protein>
<accession>A0A7X2H7H8</accession>
<comment type="function">
    <text evidence="1">Nitronate monooxygenase that uses molecular oxygen to catalyze the oxidative denitrification of alkyl nitronates. Acts on propionate 3-nitronate (P3N), the presumed physiological substrate. Probably functions in the detoxification of P3N, a metabolic poison produced by plants and fungi as a defense mechanism.</text>
</comment>
<dbReference type="PANTHER" id="PTHR32332:SF20">
    <property type="entry name" value="2-NITROPROPANE DIOXYGENASE-LIKE PROTEIN"/>
    <property type="match status" value="1"/>
</dbReference>
<sequence length="321" mass="34382">MNWNTRITELLKIQYPILQGGLAYLAYAELAAAVSNAGGFGQITAMSLPDAQALRREIRRVRVLTDKPFGVNFSIGMFRSDQLQMVQVAMEEELPAVTITGGNPTPILELLSSTPIHTLVLVSSRAQAQKAELLGASAVIVVGYEGGGHVGRDEVGTIVLVPEVVDAVRIPVIASGGIGDGRGWMAAHALGAEGIQMGTRFIATRECRNASIVYKNALLEAGCSDTIVLKRSIGQPARALRSPLTEKILKRELAAPGHEAITNQISGKANKRLIHDGSMEEGFGWTGQVAGLIKDVPTVSDLIERMVREAENIRSKWGKPS</sequence>
<dbReference type="RefSeq" id="WP_154120467.1">
    <property type="nucleotide sequence ID" value="NZ_WJXB01000007.1"/>
</dbReference>
<evidence type="ECO:0000256" key="5">
    <source>
        <dbReference type="ARBA" id="ARBA00023002"/>
    </source>
</evidence>
<evidence type="ECO:0000256" key="2">
    <source>
        <dbReference type="ARBA" id="ARBA00013457"/>
    </source>
</evidence>
<evidence type="ECO:0000256" key="3">
    <source>
        <dbReference type="ARBA" id="ARBA00022630"/>
    </source>
</evidence>
<dbReference type="CDD" id="cd04730">
    <property type="entry name" value="NPD_like"/>
    <property type="match status" value="1"/>
</dbReference>
<dbReference type="Gene3D" id="3.20.20.70">
    <property type="entry name" value="Aldolase class I"/>
    <property type="match status" value="1"/>
</dbReference>
<keyword evidence="6" id="KW-0503">Monooxygenase</keyword>
<dbReference type="AlphaFoldDB" id="A0A7X2H7H8"/>
<dbReference type="EMBL" id="WJXB01000007">
    <property type="protein sequence ID" value="MRN54949.1"/>
    <property type="molecule type" value="Genomic_DNA"/>
</dbReference>
<keyword evidence="5" id="KW-0560">Oxidoreductase</keyword>
<organism evidence="6 7">
    <name type="scientific">Paenibacillus monticola</name>
    <dbReference type="NCBI Taxonomy" id="2666075"/>
    <lineage>
        <taxon>Bacteria</taxon>
        <taxon>Bacillati</taxon>
        <taxon>Bacillota</taxon>
        <taxon>Bacilli</taxon>
        <taxon>Bacillales</taxon>
        <taxon>Paenibacillaceae</taxon>
        <taxon>Paenibacillus</taxon>
    </lineage>
</organism>
<evidence type="ECO:0000256" key="4">
    <source>
        <dbReference type="ARBA" id="ARBA00022643"/>
    </source>
</evidence>
<dbReference type="Pfam" id="PF03060">
    <property type="entry name" value="NMO"/>
    <property type="match status" value="2"/>
</dbReference>
<dbReference type="SUPFAM" id="SSF51412">
    <property type="entry name" value="Inosine monophosphate dehydrogenase (IMPDH)"/>
    <property type="match status" value="1"/>
</dbReference>
<evidence type="ECO:0000256" key="1">
    <source>
        <dbReference type="ARBA" id="ARBA00003535"/>
    </source>
</evidence>
<keyword evidence="7" id="KW-1185">Reference proteome</keyword>
<name>A0A7X2H7H8_9BACL</name>
<reference evidence="6 7" key="1">
    <citation type="submission" date="2019-11" db="EMBL/GenBank/DDBJ databases">
        <title>Paenibacillus monticola sp. nov., a novel PGPR strain isolated from mountain sample in China.</title>
        <authorList>
            <person name="Zhao Q."/>
            <person name="Li H.-P."/>
            <person name="Zhang J.-L."/>
        </authorList>
    </citation>
    <scope>NUCLEOTIDE SEQUENCE [LARGE SCALE GENOMIC DNA]</scope>
    <source>
        <strain evidence="6 7">LC-T2</strain>
    </source>
</reference>
<dbReference type="GO" id="GO:0018580">
    <property type="term" value="F:nitronate monooxygenase activity"/>
    <property type="evidence" value="ECO:0007669"/>
    <property type="project" value="InterPro"/>
</dbReference>
<keyword evidence="4" id="KW-0288">FMN</keyword>